<accession>A0A4P8WG57</accession>
<dbReference type="Gene3D" id="1.10.10.10">
    <property type="entry name" value="Winged helix-like DNA-binding domain superfamily/Winged helix DNA-binding domain"/>
    <property type="match status" value="1"/>
</dbReference>
<dbReference type="KEGG" id="nvr:FEJ81_07720"/>
<dbReference type="InterPro" id="IPR055768">
    <property type="entry name" value="DUF7344"/>
</dbReference>
<evidence type="ECO:0000313" key="3">
    <source>
        <dbReference type="Proteomes" id="UP000302218"/>
    </source>
</evidence>
<dbReference type="Pfam" id="PF24035">
    <property type="entry name" value="DUF7344"/>
    <property type="match status" value="1"/>
</dbReference>
<dbReference type="Proteomes" id="UP000302218">
    <property type="component" value="Chromosome"/>
</dbReference>
<dbReference type="RefSeq" id="WP_138244744.1">
    <property type="nucleotide sequence ID" value="NZ_CP040330.1"/>
</dbReference>
<feature type="domain" description="DUF7344" evidence="1">
    <location>
        <begin position="15"/>
        <end position="88"/>
    </location>
</feature>
<sequence>MSQHRSKTREIDAAFALLSNATRRAALRYLSDVEGATARELARHLTSGTRDADGLDSIAESRQAVVTALVHKHLPRLAEHDIVAYDGPPDEVTLGSNFDAIEPFVDHLERSDDESADRES</sequence>
<protein>
    <recommendedName>
        <fullName evidence="1">DUF7344 domain-containing protein</fullName>
    </recommendedName>
</protein>
<dbReference type="AlphaFoldDB" id="A0A4P8WG57"/>
<dbReference type="EMBL" id="CP040330">
    <property type="protein sequence ID" value="QCS42250.1"/>
    <property type="molecule type" value="Genomic_DNA"/>
</dbReference>
<organism evidence="2 3">
    <name type="scientific">Natrinema versiforme</name>
    <dbReference type="NCBI Taxonomy" id="88724"/>
    <lineage>
        <taxon>Archaea</taxon>
        <taxon>Methanobacteriati</taxon>
        <taxon>Methanobacteriota</taxon>
        <taxon>Stenosarchaea group</taxon>
        <taxon>Halobacteria</taxon>
        <taxon>Halobacteriales</taxon>
        <taxon>Natrialbaceae</taxon>
        <taxon>Natrinema</taxon>
    </lineage>
</organism>
<gene>
    <name evidence="2" type="ORF">FEJ81_07720</name>
</gene>
<dbReference type="GeneID" id="40265151"/>
<proteinExistence type="predicted"/>
<evidence type="ECO:0000259" key="1">
    <source>
        <dbReference type="Pfam" id="PF24035"/>
    </source>
</evidence>
<dbReference type="InterPro" id="IPR036390">
    <property type="entry name" value="WH_DNA-bd_sf"/>
</dbReference>
<dbReference type="OrthoDB" id="247722at2157"/>
<name>A0A4P8WG57_9EURY</name>
<evidence type="ECO:0000313" key="2">
    <source>
        <dbReference type="EMBL" id="QCS42250.1"/>
    </source>
</evidence>
<reference evidence="3" key="1">
    <citation type="submission" date="2019-05" db="EMBL/GenBank/DDBJ databases">
        <title>Genome sequence and methylation pattern of the halophilic Archaeon Natrinema versiforme BOL5-4.</title>
        <authorList>
            <person name="DasSarma P."/>
            <person name="Anton B.P."/>
            <person name="DasSarma S.L."/>
            <person name="Martinez F.L."/>
            <person name="Guzman D."/>
            <person name="Roberts R.J."/>
            <person name="DasSarma S."/>
        </authorList>
    </citation>
    <scope>NUCLEOTIDE SEQUENCE [LARGE SCALE GENOMIC DNA]</scope>
    <source>
        <strain evidence="3">BOL5-4</strain>
    </source>
</reference>
<dbReference type="InterPro" id="IPR036388">
    <property type="entry name" value="WH-like_DNA-bd_sf"/>
</dbReference>
<dbReference type="SUPFAM" id="SSF46785">
    <property type="entry name" value="Winged helix' DNA-binding domain"/>
    <property type="match status" value="1"/>
</dbReference>